<keyword evidence="3" id="KW-1185">Reference proteome</keyword>
<evidence type="ECO:0000313" key="2">
    <source>
        <dbReference type="EMBL" id="UXH80112.1"/>
    </source>
</evidence>
<name>A0ABY6B4Z8_9BURK</name>
<proteinExistence type="predicted"/>
<keyword evidence="1" id="KW-0732">Signal</keyword>
<accession>A0ABY6B4Z8</accession>
<dbReference type="InterPro" id="IPR036709">
    <property type="entry name" value="Autotransporte_beta_dom_sf"/>
</dbReference>
<dbReference type="SUPFAM" id="SSF103515">
    <property type="entry name" value="Autotransporter"/>
    <property type="match status" value="1"/>
</dbReference>
<reference evidence="2" key="1">
    <citation type="submission" date="2022-10" db="EMBL/GenBank/DDBJ databases">
        <title>Characterization and whole genome sequencing of a new Roseateles species, isolated from fresh water.</title>
        <authorList>
            <person name="Guliayeva D.Y."/>
            <person name="Akhremchuk A.E."/>
            <person name="Sikolenko M.A."/>
            <person name="Valentovich L.N."/>
            <person name="Sidarenka A.V."/>
        </authorList>
    </citation>
    <scope>NUCLEOTIDE SEQUENCE</scope>
    <source>
        <strain evidence="2">BIM B-1768</strain>
    </source>
</reference>
<dbReference type="Proteomes" id="UP001064933">
    <property type="component" value="Chromosome"/>
</dbReference>
<evidence type="ECO:0008006" key="4">
    <source>
        <dbReference type="Google" id="ProtNLM"/>
    </source>
</evidence>
<organism evidence="2 3">
    <name type="scientific">Roseateles amylovorans</name>
    <dbReference type="NCBI Taxonomy" id="2978473"/>
    <lineage>
        <taxon>Bacteria</taxon>
        <taxon>Pseudomonadati</taxon>
        <taxon>Pseudomonadota</taxon>
        <taxon>Betaproteobacteria</taxon>
        <taxon>Burkholderiales</taxon>
        <taxon>Sphaerotilaceae</taxon>
        <taxon>Roseateles</taxon>
    </lineage>
</organism>
<feature type="signal peptide" evidence="1">
    <location>
        <begin position="1"/>
        <end position="23"/>
    </location>
</feature>
<evidence type="ECO:0000256" key="1">
    <source>
        <dbReference type="SAM" id="SignalP"/>
    </source>
</evidence>
<gene>
    <name evidence="2" type="ORF">N4261_09605</name>
</gene>
<dbReference type="EMBL" id="CP104562">
    <property type="protein sequence ID" value="UXH80112.1"/>
    <property type="molecule type" value="Genomic_DNA"/>
</dbReference>
<protein>
    <recommendedName>
        <fullName evidence="4">Outer membrane protein beta-barrel domain-containing protein</fullName>
    </recommendedName>
</protein>
<feature type="chain" id="PRO_5045897206" description="Outer membrane protein beta-barrel domain-containing protein" evidence="1">
    <location>
        <begin position="24"/>
        <end position="280"/>
    </location>
</feature>
<sequence>MFNRLRPMATLGLLAATSTGALADSGTSNSGTAKLDDTAWLQIAAYRPQVRTSVRLDSGGQRGTDLRAEEDLGLRDHPSMPAFLVGLRLAERWRAEFEYFDLRRSRRELAFPGDGIEFGGGTFNAAVAARVDIRTFRLSGGYSLLRTPTSEAGLVLGVHLTKFAMSMEGDAIVNGVATPFFLEKRKRDAPAPTLGAYAAHDFASGWLVDGRVDLLKFNARGYRGHLVNAQANIQYRVTRHVGLGVGWRLDDMQLDGNGSSFKGRLDYRFNGPQVFLRFGL</sequence>
<evidence type="ECO:0000313" key="3">
    <source>
        <dbReference type="Proteomes" id="UP001064933"/>
    </source>
</evidence>
<dbReference type="RefSeq" id="WP_261759930.1">
    <property type="nucleotide sequence ID" value="NZ_CP104562.2"/>
</dbReference>